<proteinExistence type="predicted"/>
<feature type="compositionally biased region" description="Basic and acidic residues" evidence="1">
    <location>
        <begin position="316"/>
        <end position="338"/>
    </location>
</feature>
<dbReference type="CDD" id="cd06257">
    <property type="entry name" value="DnaJ"/>
    <property type="match status" value="1"/>
</dbReference>
<feature type="compositionally biased region" description="Pro residues" evidence="1">
    <location>
        <begin position="271"/>
        <end position="283"/>
    </location>
</feature>
<name>A0A9Q5HUR2_SANBA</name>
<feature type="compositionally biased region" description="Basic and acidic residues" evidence="1">
    <location>
        <begin position="31"/>
        <end position="53"/>
    </location>
</feature>
<protein>
    <submittedName>
        <fullName evidence="3">DnaJ-domain-containing protein</fullName>
    </submittedName>
</protein>
<feature type="compositionally biased region" description="Basic and acidic residues" evidence="1">
    <location>
        <begin position="358"/>
        <end position="375"/>
    </location>
</feature>
<dbReference type="PROSITE" id="PS00636">
    <property type="entry name" value="DNAJ_1"/>
    <property type="match status" value="1"/>
</dbReference>
<dbReference type="SMART" id="SM00271">
    <property type="entry name" value="DnaJ"/>
    <property type="match status" value="1"/>
</dbReference>
<dbReference type="AlphaFoldDB" id="A0A9Q5HUR2"/>
<keyword evidence="4" id="KW-1185">Reference proteome</keyword>
<dbReference type="Pfam" id="PF00226">
    <property type="entry name" value="DnaJ"/>
    <property type="match status" value="1"/>
</dbReference>
<dbReference type="GO" id="GO:0005634">
    <property type="term" value="C:nucleus"/>
    <property type="evidence" value="ECO:0007669"/>
    <property type="project" value="TreeGrafter"/>
</dbReference>
<dbReference type="PRINTS" id="PR00625">
    <property type="entry name" value="JDOMAIN"/>
</dbReference>
<gene>
    <name evidence="3" type="ORF">A7U60_g6483</name>
</gene>
<feature type="region of interest" description="Disordered" evidence="1">
    <location>
        <begin position="186"/>
        <end position="375"/>
    </location>
</feature>
<dbReference type="GO" id="GO:0051087">
    <property type="term" value="F:protein-folding chaperone binding"/>
    <property type="evidence" value="ECO:0007669"/>
    <property type="project" value="TreeGrafter"/>
</dbReference>
<dbReference type="OrthoDB" id="442087at2759"/>
<evidence type="ECO:0000259" key="2">
    <source>
        <dbReference type="PROSITE" id="PS50076"/>
    </source>
</evidence>
<organism evidence="3 4">
    <name type="scientific">Sanghuangporus baumii</name>
    <name type="common">Phellinus baumii</name>
    <dbReference type="NCBI Taxonomy" id="108892"/>
    <lineage>
        <taxon>Eukaryota</taxon>
        <taxon>Fungi</taxon>
        <taxon>Dikarya</taxon>
        <taxon>Basidiomycota</taxon>
        <taxon>Agaricomycotina</taxon>
        <taxon>Agaricomycetes</taxon>
        <taxon>Hymenochaetales</taxon>
        <taxon>Hymenochaetaceae</taxon>
        <taxon>Sanghuangporus</taxon>
    </lineage>
</organism>
<feature type="domain" description="J" evidence="2">
    <location>
        <begin position="4"/>
        <end position="75"/>
    </location>
</feature>
<comment type="caution">
    <text evidence="3">The sequence shown here is derived from an EMBL/GenBank/DDBJ whole genome shotgun (WGS) entry which is preliminary data.</text>
</comment>
<dbReference type="Proteomes" id="UP000757232">
    <property type="component" value="Unassembled WGS sequence"/>
</dbReference>
<feature type="region of interest" description="Disordered" evidence="1">
    <location>
        <begin position="73"/>
        <end position="112"/>
    </location>
</feature>
<evidence type="ECO:0000256" key="1">
    <source>
        <dbReference type="SAM" id="MobiDB-lite"/>
    </source>
</evidence>
<dbReference type="PANTHER" id="PTHR43948">
    <property type="entry name" value="DNAJ HOMOLOG SUBFAMILY B"/>
    <property type="match status" value="1"/>
</dbReference>
<feature type="compositionally biased region" description="Polar residues" evidence="1">
    <location>
        <begin position="186"/>
        <end position="201"/>
    </location>
</feature>
<dbReference type="InterPro" id="IPR036869">
    <property type="entry name" value="J_dom_sf"/>
</dbReference>
<sequence>MAKHLYETLGISRDASPDDVRRAYRQAALKTHPDKQPQGLSEKDKQRAREKFENVTNAYEVLSDEEKRRIYDRYGEFPPPEVQQEPHGGSRDPFDDPFFSQPLGSFGSRSRSRNDPFFSFTDPFTLFEQLFGDMRRQFDDPAFGDPFPSASPLGRSPFGGGSLFDRMMGPSFGMLPPADDMFGQSSHPMQGQTMSFQSSSHGMLARGPDGKSQWVSQSKMTRSVNGVTESVWKRTDSNGNEHVTYSYPDGRERYLINGVEQPSSSRGDRNLPPPPPYPGPPAPLNTSYRPNDRVPANMNYSPTYARPPPGSYAEPTAKRGYDYDRDRVPEREHQLRHGEYKRRHSRENYETYGQQDPRQAHQDEHHRKRWWKGEW</sequence>
<evidence type="ECO:0000313" key="3">
    <source>
        <dbReference type="EMBL" id="OCB86365.1"/>
    </source>
</evidence>
<dbReference type="GO" id="GO:0044183">
    <property type="term" value="F:protein folding chaperone"/>
    <property type="evidence" value="ECO:0007669"/>
    <property type="project" value="TreeGrafter"/>
</dbReference>
<feature type="compositionally biased region" description="Polar residues" evidence="1">
    <location>
        <begin position="213"/>
        <end position="228"/>
    </location>
</feature>
<dbReference type="GO" id="GO:0051082">
    <property type="term" value="F:unfolded protein binding"/>
    <property type="evidence" value="ECO:0007669"/>
    <property type="project" value="TreeGrafter"/>
</dbReference>
<dbReference type="EMBL" id="LNZH02000202">
    <property type="protein sequence ID" value="OCB86365.1"/>
    <property type="molecule type" value="Genomic_DNA"/>
</dbReference>
<dbReference type="SUPFAM" id="SSF46565">
    <property type="entry name" value="Chaperone J-domain"/>
    <property type="match status" value="1"/>
</dbReference>
<feature type="region of interest" description="Disordered" evidence="1">
    <location>
        <begin position="1"/>
        <end position="55"/>
    </location>
</feature>
<dbReference type="Gene3D" id="1.10.287.110">
    <property type="entry name" value="DnaJ domain"/>
    <property type="match status" value="1"/>
</dbReference>
<dbReference type="InterPro" id="IPR018253">
    <property type="entry name" value="DnaJ_domain_CS"/>
</dbReference>
<evidence type="ECO:0000313" key="4">
    <source>
        <dbReference type="Proteomes" id="UP000757232"/>
    </source>
</evidence>
<dbReference type="InterPro" id="IPR001623">
    <property type="entry name" value="DnaJ_domain"/>
</dbReference>
<reference evidence="3" key="1">
    <citation type="submission" date="2016-06" db="EMBL/GenBank/DDBJ databases">
        <title>Draft Genome sequence of the fungus Inonotus baumii.</title>
        <authorList>
            <person name="Zhu H."/>
            <person name="Lin W."/>
        </authorList>
    </citation>
    <scope>NUCLEOTIDE SEQUENCE</scope>
    <source>
        <strain evidence="3">821</strain>
    </source>
</reference>
<dbReference type="GO" id="GO:0005737">
    <property type="term" value="C:cytoplasm"/>
    <property type="evidence" value="ECO:0007669"/>
    <property type="project" value="TreeGrafter"/>
</dbReference>
<dbReference type="PANTHER" id="PTHR43948:SF10">
    <property type="entry name" value="MRJ, ISOFORM E"/>
    <property type="match status" value="1"/>
</dbReference>
<accession>A0A9Q5HUR2</accession>
<dbReference type="PROSITE" id="PS50076">
    <property type="entry name" value="DNAJ_2"/>
    <property type="match status" value="1"/>
</dbReference>